<dbReference type="EMBL" id="JACXVP010000008">
    <property type="protein sequence ID" value="KAG5593428.1"/>
    <property type="molecule type" value="Genomic_DNA"/>
</dbReference>
<dbReference type="PANTHER" id="PTHR47721:SF2">
    <property type="entry name" value="OS01G0235100 PROTEIN"/>
    <property type="match status" value="1"/>
</dbReference>
<accession>A0A9J5Y2A0</accession>
<evidence type="ECO:0000313" key="2">
    <source>
        <dbReference type="EMBL" id="KAG5593428.1"/>
    </source>
</evidence>
<name>A0A9J5Y2A0_SOLCO</name>
<organism evidence="2 3">
    <name type="scientific">Solanum commersonii</name>
    <name type="common">Commerson's wild potato</name>
    <name type="synonym">Commerson's nightshade</name>
    <dbReference type="NCBI Taxonomy" id="4109"/>
    <lineage>
        <taxon>Eukaryota</taxon>
        <taxon>Viridiplantae</taxon>
        <taxon>Streptophyta</taxon>
        <taxon>Embryophyta</taxon>
        <taxon>Tracheophyta</taxon>
        <taxon>Spermatophyta</taxon>
        <taxon>Magnoliopsida</taxon>
        <taxon>eudicotyledons</taxon>
        <taxon>Gunneridae</taxon>
        <taxon>Pentapetalae</taxon>
        <taxon>asterids</taxon>
        <taxon>lamiids</taxon>
        <taxon>Solanales</taxon>
        <taxon>Solanaceae</taxon>
        <taxon>Solanoideae</taxon>
        <taxon>Solaneae</taxon>
        <taxon>Solanum</taxon>
    </lineage>
</organism>
<evidence type="ECO:0000313" key="3">
    <source>
        <dbReference type="Proteomes" id="UP000824120"/>
    </source>
</evidence>
<protein>
    <submittedName>
        <fullName evidence="2">Uncharacterized protein</fullName>
    </submittedName>
</protein>
<proteinExistence type="predicted"/>
<reference evidence="2 3" key="1">
    <citation type="submission" date="2020-09" db="EMBL/GenBank/DDBJ databases">
        <title>De no assembly of potato wild relative species, Solanum commersonii.</title>
        <authorList>
            <person name="Cho K."/>
        </authorList>
    </citation>
    <scope>NUCLEOTIDE SEQUENCE [LARGE SCALE GENOMIC DNA]</scope>
    <source>
        <strain evidence="2">LZ3.2</strain>
        <tissue evidence="2">Leaf</tissue>
    </source>
</reference>
<dbReference type="PANTHER" id="PTHR47721">
    <property type="entry name" value="OS01G0235100 PROTEIN"/>
    <property type="match status" value="1"/>
</dbReference>
<gene>
    <name evidence="2" type="ORF">H5410_043942</name>
</gene>
<sequence>MITATTMATGGSSSVFLSVPTSPSQKLQILSHKQLLFTNKKWSTLPFLCSSSTSSTPLVEEEKENGSSDDVLPTSINEESSSGLPPGACKGCGRVEIESGCNGEGRIQGGIATVPGFGWWPIKAYRPCPAFVASGGRYKRFGQSMDEVVSGKGGRVNSVGIDAEVQSRGKVMHTLYLPRPTRGISLARKRTERRDRRANCWKLISRDQR</sequence>
<comment type="caution">
    <text evidence="2">The sequence shown here is derived from an EMBL/GenBank/DDBJ whole genome shotgun (WGS) entry which is preliminary data.</text>
</comment>
<dbReference type="Proteomes" id="UP000824120">
    <property type="component" value="Chromosome 8"/>
</dbReference>
<evidence type="ECO:0000256" key="1">
    <source>
        <dbReference type="SAM" id="MobiDB-lite"/>
    </source>
</evidence>
<feature type="region of interest" description="Disordered" evidence="1">
    <location>
        <begin position="52"/>
        <end position="83"/>
    </location>
</feature>
<feature type="compositionally biased region" description="Polar residues" evidence="1">
    <location>
        <begin position="74"/>
        <end position="83"/>
    </location>
</feature>
<dbReference type="AlphaFoldDB" id="A0A9J5Y2A0"/>
<dbReference type="GO" id="GO:0009507">
    <property type="term" value="C:chloroplast"/>
    <property type="evidence" value="ECO:0007669"/>
    <property type="project" value="TreeGrafter"/>
</dbReference>
<dbReference type="OrthoDB" id="421474at2759"/>
<keyword evidence="3" id="KW-1185">Reference proteome</keyword>